<evidence type="ECO:0000256" key="3">
    <source>
        <dbReference type="ARBA" id="ARBA00022771"/>
    </source>
</evidence>
<dbReference type="InterPro" id="IPR013087">
    <property type="entry name" value="Znf_C2H2_type"/>
</dbReference>
<evidence type="ECO:0000256" key="4">
    <source>
        <dbReference type="ARBA" id="ARBA00022833"/>
    </source>
</evidence>
<dbReference type="SMART" id="SM00355">
    <property type="entry name" value="ZnF_C2H2"/>
    <property type="match status" value="8"/>
</dbReference>
<evidence type="ECO:0000259" key="6">
    <source>
        <dbReference type="PROSITE" id="PS50157"/>
    </source>
</evidence>
<feature type="domain" description="C2H2-type" evidence="6">
    <location>
        <begin position="287"/>
        <end position="314"/>
    </location>
</feature>
<name>A0ABM4S040_BOSIN</name>
<dbReference type="SMART" id="SM00349">
    <property type="entry name" value="KRAB"/>
    <property type="match status" value="2"/>
</dbReference>
<evidence type="ECO:0000256" key="5">
    <source>
        <dbReference type="PROSITE-ProRule" id="PRU00042"/>
    </source>
</evidence>
<dbReference type="GeneID" id="139181547"/>
<dbReference type="Gene3D" id="6.10.140.140">
    <property type="match status" value="2"/>
</dbReference>
<keyword evidence="2" id="KW-0677">Repeat</keyword>
<feature type="domain" description="C2H2-type" evidence="6">
    <location>
        <begin position="602"/>
        <end position="629"/>
    </location>
</feature>
<keyword evidence="4" id="KW-0862">Zinc</keyword>
<dbReference type="PANTHER" id="PTHR24381">
    <property type="entry name" value="ZINC FINGER PROTEIN"/>
    <property type="match status" value="1"/>
</dbReference>
<evidence type="ECO:0000313" key="9">
    <source>
        <dbReference type="RefSeq" id="XP_070641160.1"/>
    </source>
</evidence>
<protein>
    <submittedName>
        <fullName evidence="9">LOW QUALITY PROTEIN: zinc finger protein 630-like</fullName>
    </submittedName>
</protein>
<feature type="domain" description="C2H2-type" evidence="6">
    <location>
        <begin position="546"/>
        <end position="573"/>
    </location>
</feature>
<keyword evidence="1" id="KW-0479">Metal-binding</keyword>
<feature type="domain" description="C2H2-type" evidence="6">
    <location>
        <begin position="259"/>
        <end position="286"/>
    </location>
</feature>
<dbReference type="PANTHER" id="PTHR24381:SF455">
    <property type="entry name" value="RB-ASSOCIATED KRAB ZINC FINGER PROTEIN-RELATED"/>
    <property type="match status" value="1"/>
</dbReference>
<keyword evidence="8" id="KW-1185">Reference proteome</keyword>
<dbReference type="Pfam" id="PF01352">
    <property type="entry name" value="KRAB"/>
    <property type="match status" value="2"/>
</dbReference>
<dbReference type="SUPFAM" id="SSF57667">
    <property type="entry name" value="beta-beta-alpha zinc fingers"/>
    <property type="match status" value="6"/>
</dbReference>
<dbReference type="InterPro" id="IPR001909">
    <property type="entry name" value="KRAB"/>
</dbReference>
<feature type="domain" description="C2H2-type" evidence="6">
    <location>
        <begin position="343"/>
        <end position="370"/>
    </location>
</feature>
<dbReference type="SUPFAM" id="SSF109640">
    <property type="entry name" value="KRAB domain (Kruppel-associated box)"/>
    <property type="match status" value="2"/>
</dbReference>
<dbReference type="Pfam" id="PF00096">
    <property type="entry name" value="zf-C2H2"/>
    <property type="match status" value="6"/>
</dbReference>
<dbReference type="PROSITE" id="PS00028">
    <property type="entry name" value="ZINC_FINGER_C2H2_1"/>
    <property type="match status" value="6"/>
</dbReference>
<evidence type="ECO:0000256" key="1">
    <source>
        <dbReference type="ARBA" id="ARBA00022723"/>
    </source>
</evidence>
<dbReference type="Proteomes" id="UP001652663">
    <property type="component" value="Chromosome X"/>
</dbReference>
<dbReference type="Gene3D" id="3.30.160.60">
    <property type="entry name" value="Classic Zinc Finger"/>
    <property type="match status" value="8"/>
</dbReference>
<feature type="domain" description="KRAB" evidence="7">
    <location>
        <begin position="469"/>
        <end position="541"/>
    </location>
</feature>
<dbReference type="InterPro" id="IPR036236">
    <property type="entry name" value="Znf_C2H2_sf"/>
</dbReference>
<proteinExistence type="predicted"/>
<keyword evidence="3 5" id="KW-0863">Zinc-finger</keyword>
<feature type="domain" description="KRAB" evidence="7">
    <location>
        <begin position="7"/>
        <end position="78"/>
    </location>
</feature>
<feature type="domain" description="C2H2-type" evidence="6">
    <location>
        <begin position="315"/>
        <end position="342"/>
    </location>
</feature>
<feature type="domain" description="C2H2-type" evidence="6">
    <location>
        <begin position="518"/>
        <end position="545"/>
    </location>
</feature>
<accession>A0ABM4S040</accession>
<feature type="domain" description="C2H2-type" evidence="6">
    <location>
        <begin position="574"/>
        <end position="601"/>
    </location>
</feature>
<evidence type="ECO:0000259" key="7">
    <source>
        <dbReference type="PROSITE" id="PS50805"/>
    </source>
</evidence>
<sequence length="651" mass="74789">MLLQEPVTFEDVAVDFTQEEWQQLAPAQKTLHRDVMLEIYSHLVSVGCSYLKLDIISKLEHGKDPWTIESELSRWTYSGREKSSDSCQQIISGELSFQMEILERAPKDNSLCSVFKVWYIDGQLDRYRGNQGSVLRQITVFSHETMTKKRGPKCNVFGKIFSGCIDLDPSSKTLHHFDSCEKSSKSNLDSLTCNRSYIRKNPIERFGCGKPLSYSSFCSVPEKIHIGMKSHAHSQCEKVINHKQAHIQYKKVQVGEKQNVCSVWGKGFIKKSQLVIHQRVHTREKLYVCGDCGRAFIEKSHLTVHQRIHTGEKSYECSECGRAFPQKSLFIVHQRVHIGEKPYECLECQKAFSQKTHLIIHQRVHTREKPFGFSECVSSLSPPTHFQMDCPSPMTPKILERATAKVSNHLQNPTPSVGPNINCVSIGFFLVIADLFLGNWFSFLPSVGPHINRVSIGFFLRITDLFEPVTFEDVAVDFTQEEWQQLAPAQKTLHRDVMLEIYSHLVSYKKVQVGEKQNVCSVWGKGFIKKSQLVIHQRVHTREKLYVCGDCGRAFIEKSHLTVHQRIHTGEKSYECSECGRAFPQKSLFIVHQRVHIGEKPYECLECQKAFSQKTHLIIHQRVHTREKPFGFSECGKLVEVMEFQLSYFKS</sequence>
<dbReference type="PROSITE" id="PS50805">
    <property type="entry name" value="KRAB"/>
    <property type="match status" value="2"/>
</dbReference>
<evidence type="ECO:0000313" key="8">
    <source>
        <dbReference type="Proteomes" id="UP001652663"/>
    </source>
</evidence>
<dbReference type="PROSITE" id="PS50157">
    <property type="entry name" value="ZINC_FINGER_C2H2_2"/>
    <property type="match status" value="8"/>
</dbReference>
<dbReference type="RefSeq" id="XP_070641160.1">
    <property type="nucleotide sequence ID" value="XM_070785059.1"/>
</dbReference>
<organism evidence="8 9">
    <name type="scientific">Bos indicus</name>
    <name type="common">Zebu</name>
    <dbReference type="NCBI Taxonomy" id="9915"/>
    <lineage>
        <taxon>Eukaryota</taxon>
        <taxon>Metazoa</taxon>
        <taxon>Chordata</taxon>
        <taxon>Craniata</taxon>
        <taxon>Vertebrata</taxon>
        <taxon>Euteleostomi</taxon>
        <taxon>Mammalia</taxon>
        <taxon>Eutheria</taxon>
        <taxon>Laurasiatheria</taxon>
        <taxon>Artiodactyla</taxon>
        <taxon>Ruminantia</taxon>
        <taxon>Pecora</taxon>
        <taxon>Bovidae</taxon>
        <taxon>Bovinae</taxon>
        <taxon>Bos</taxon>
    </lineage>
</organism>
<dbReference type="CDD" id="cd07765">
    <property type="entry name" value="KRAB_A-box"/>
    <property type="match status" value="2"/>
</dbReference>
<gene>
    <name evidence="9" type="primary">LOC139181547</name>
</gene>
<dbReference type="InterPro" id="IPR036051">
    <property type="entry name" value="KRAB_dom_sf"/>
</dbReference>
<evidence type="ECO:0000256" key="2">
    <source>
        <dbReference type="ARBA" id="ARBA00022737"/>
    </source>
</evidence>
<reference evidence="9" key="1">
    <citation type="submission" date="2025-08" db="UniProtKB">
        <authorList>
            <consortium name="RefSeq"/>
        </authorList>
    </citation>
    <scope>IDENTIFICATION</scope>
    <source>
        <tissue evidence="9">Blood</tissue>
    </source>
</reference>